<keyword evidence="1" id="KW-0808">Transferase</keyword>
<gene>
    <name evidence="1" type="ORF">E5336_02755</name>
</gene>
<sequence length="659" mass="74743">MKKNKIFFTIACILTLGFATIATYAIGQGRTLPSTLTHWGEQSLNEDIEAMALSYARELDPDYEIITFEDNAPTELRNMVEQAVEGLVLESRHLLEDDSNFQFKASYKKESAGNLDGDALKNARQATKVETLEQQIMNHLGWDYGSEQVGYTINPLPAGFTFEYTLKDPLVNDGGYVASFIDYDSYMMPCILLAACVPLALIGLFVLLFPYKDEKEAPLVRKTLQWKLEPSILFYGTLFTFLFMGVILLSQASLMDGKSLLFDGLLQGNIYKALYTLLWFVWSLVYGSYFLVLVYLKRIFCEGIGRFIQRDTWLFGIIHWVQGKTDALFALDLGRHNLDKIVIAMVASLVVVSILFAIAPLGWIVAMLLMTYGFIKFFQYYKRIKADYEKTLAATRQIAAGDFDKVLPYPVGPFQSIYNTLLQVKSGFEIALKEGIQSQNMKTELISNVSHDLKTPLTGIKTYVELLETTDDPQKLKEYGQKIEGYTNRLDQLVVDLFDVSKANSGNIQLERQPVDLVELIGQVQAEHLDEWEKKDLQVVYKHPDHPVTLLLDPNKSMRVFENLIGNISKYAMDNTRVFIDVKEEADTVTITYRNISSQPLDFDPDEIVERFVRGDKSRHEIGSGLGLAIVKSFTEIQNGEFKIDIDGDLFKAIVTFKK</sequence>
<dbReference type="Proteomes" id="UP000308836">
    <property type="component" value="Unassembled WGS sequence"/>
</dbReference>
<keyword evidence="2" id="KW-1185">Reference proteome</keyword>
<dbReference type="EMBL" id="SRYG01000004">
    <property type="protein sequence ID" value="TGY66727.1"/>
    <property type="molecule type" value="Genomic_DNA"/>
</dbReference>
<name>A0AC61R9I7_9FIRM</name>
<protein>
    <submittedName>
        <fullName evidence="1">HAMP domain-containing histidine kinase</fullName>
    </submittedName>
</protein>
<evidence type="ECO:0000313" key="1">
    <source>
        <dbReference type="EMBL" id="TGY66727.1"/>
    </source>
</evidence>
<reference evidence="1" key="1">
    <citation type="submission" date="2019-04" db="EMBL/GenBank/DDBJ databases">
        <title>Microbes associate with the intestines of laboratory mice.</title>
        <authorList>
            <person name="Navarre W."/>
            <person name="Wong E."/>
            <person name="Huang K."/>
            <person name="Tropini C."/>
            <person name="Ng K."/>
            <person name="Yu B."/>
        </authorList>
    </citation>
    <scope>NUCLEOTIDE SEQUENCE</scope>
    <source>
        <strain evidence="1">NM09_H32</strain>
    </source>
</reference>
<keyword evidence="1" id="KW-0418">Kinase</keyword>
<evidence type="ECO:0000313" key="2">
    <source>
        <dbReference type="Proteomes" id="UP000308836"/>
    </source>
</evidence>
<proteinExistence type="predicted"/>
<comment type="caution">
    <text evidence="1">The sequence shown here is derived from an EMBL/GenBank/DDBJ whole genome shotgun (WGS) entry which is preliminary data.</text>
</comment>
<organism evidence="1 2">
    <name type="scientific">Dubosiella muris</name>
    <dbReference type="NCBI Taxonomy" id="3038133"/>
    <lineage>
        <taxon>Bacteria</taxon>
        <taxon>Bacillati</taxon>
        <taxon>Bacillota</taxon>
        <taxon>Erysipelotrichia</taxon>
        <taxon>Erysipelotrichales</taxon>
        <taxon>Erysipelotrichaceae</taxon>
        <taxon>Dubosiella</taxon>
    </lineage>
</organism>
<accession>A0AC61R9I7</accession>